<sequence length="574" mass="65106">MSNYKNFKTVVYIPAGIAVRMTPEKLESDYNFISRYLKIDKVYLETFRDVTVSPEQYLMIKRWLEGKGIEVAGGITTVNRVGQPDDRDRLFGTMCYTDPGMRTLVKEIAEYTAGLADEIILDDFFFTNCTCPSCIAAKGDKTWPEFRKELMLDVSENLIIGPARKVNPNVRLTIKYPNWQESFYRTGYVPGEQRKLFDMIYTGTETRHPRYTDQRLPEYLSYALMRWVENVWPEHNGGGWIDTFSCWSTDRYLEQILLTALARPREIMFFMWDLLVDNRFTCPAGYILEQADEILSAAGKPAGIPVYIPIDSHGEDHLAMRLGMQGIPVEMTPDFPDGSGLVILTEASLCDKDVMDKLREFVKDGGTAAVSSGFVRNCDKDAWDELSDVEVTGSKISVTRYQITDSESGFIEGQAPCLFPEINHANNASWSLLNGGDGDYHCPLFIKSPYGKGRIYTLAVPDDPQDIARIPQDAFRQIKKVLNTGGIYTEGKNVSLFQFDDGTIVIYKYVKEDNHAACVTVHSMREASCLRDKKTGKEYAFTKKDEVFDLKMQADYSTEVLIEPGIPVVFEVVY</sequence>
<reference evidence="1" key="1">
    <citation type="journal article" date="2013" name="PLoS ONE">
        <title>Metagenomic insights into the carbohydrate-active enzymes carried by the microorganisms adhering to solid digesta in the rumen of cows.</title>
        <authorList>
            <person name="Wang L."/>
            <person name="Hatem A."/>
            <person name="Catalyurek U.V."/>
            <person name="Morrison M."/>
            <person name="Yu Z."/>
        </authorList>
    </citation>
    <scope>NUCLEOTIDE SEQUENCE</scope>
</reference>
<dbReference type="AlphaFoldDB" id="W0FG76"/>
<dbReference type="Gene3D" id="3.40.50.880">
    <property type="match status" value="1"/>
</dbReference>
<dbReference type="InterPro" id="IPR029062">
    <property type="entry name" value="Class_I_gatase-like"/>
</dbReference>
<evidence type="ECO:0000313" key="1">
    <source>
        <dbReference type="EMBL" id="AHF23666.1"/>
    </source>
</evidence>
<name>W0FG76_9BACT</name>
<organism evidence="1">
    <name type="scientific">uncultured bacterium Contig1532b</name>
    <dbReference type="NCBI Taxonomy" id="1393450"/>
    <lineage>
        <taxon>Bacteria</taxon>
        <taxon>environmental samples</taxon>
    </lineage>
</organism>
<proteinExistence type="predicted"/>
<accession>W0FG76</accession>
<protein>
    <submittedName>
        <fullName evidence="1">Permease</fullName>
    </submittedName>
</protein>
<dbReference type="SUPFAM" id="SSF52317">
    <property type="entry name" value="Class I glutamine amidotransferase-like"/>
    <property type="match status" value="1"/>
</dbReference>
<dbReference type="EMBL" id="KC246771">
    <property type="protein sequence ID" value="AHF23666.1"/>
    <property type="molecule type" value="Genomic_DNA"/>
</dbReference>